<evidence type="ECO:0000313" key="1">
    <source>
        <dbReference type="EMBL" id="KAH9324381.1"/>
    </source>
</evidence>
<dbReference type="AlphaFoldDB" id="A0AA38LI16"/>
<feature type="non-terminal residue" evidence="1">
    <location>
        <position position="84"/>
    </location>
</feature>
<name>A0AA38LI16_TAXCH</name>
<gene>
    <name evidence="1" type="ORF">KI387_004559</name>
</gene>
<comment type="caution">
    <text evidence="1">The sequence shown here is derived from an EMBL/GenBank/DDBJ whole genome shotgun (WGS) entry which is preliminary data.</text>
</comment>
<evidence type="ECO:0000313" key="2">
    <source>
        <dbReference type="Proteomes" id="UP000824469"/>
    </source>
</evidence>
<feature type="non-terminal residue" evidence="1">
    <location>
        <position position="1"/>
    </location>
</feature>
<dbReference type="EMBL" id="JAHRHJ020000002">
    <property type="protein sequence ID" value="KAH9324381.1"/>
    <property type="molecule type" value="Genomic_DNA"/>
</dbReference>
<proteinExistence type="predicted"/>
<keyword evidence="2" id="KW-1185">Reference proteome</keyword>
<sequence length="84" mass="9374">TFKDELKNVDLALNMCAAPDVIINTITLAGEDDVLKAVKNETLGHVKRLTLIAEKHNVLTIAQDMHKEKIKYIDSMMGGCHIRD</sequence>
<organism evidence="1 2">
    <name type="scientific">Taxus chinensis</name>
    <name type="common">Chinese yew</name>
    <name type="synonym">Taxus wallichiana var. chinensis</name>
    <dbReference type="NCBI Taxonomy" id="29808"/>
    <lineage>
        <taxon>Eukaryota</taxon>
        <taxon>Viridiplantae</taxon>
        <taxon>Streptophyta</taxon>
        <taxon>Embryophyta</taxon>
        <taxon>Tracheophyta</taxon>
        <taxon>Spermatophyta</taxon>
        <taxon>Pinopsida</taxon>
        <taxon>Pinidae</taxon>
        <taxon>Conifers II</taxon>
        <taxon>Cupressales</taxon>
        <taxon>Taxaceae</taxon>
        <taxon>Taxus</taxon>
    </lineage>
</organism>
<accession>A0AA38LI16</accession>
<reference evidence="1 2" key="1">
    <citation type="journal article" date="2021" name="Nat. Plants">
        <title>The Taxus genome provides insights into paclitaxel biosynthesis.</title>
        <authorList>
            <person name="Xiong X."/>
            <person name="Gou J."/>
            <person name="Liao Q."/>
            <person name="Li Y."/>
            <person name="Zhou Q."/>
            <person name="Bi G."/>
            <person name="Li C."/>
            <person name="Du R."/>
            <person name="Wang X."/>
            <person name="Sun T."/>
            <person name="Guo L."/>
            <person name="Liang H."/>
            <person name="Lu P."/>
            <person name="Wu Y."/>
            <person name="Zhang Z."/>
            <person name="Ro D.K."/>
            <person name="Shang Y."/>
            <person name="Huang S."/>
            <person name="Yan J."/>
        </authorList>
    </citation>
    <scope>NUCLEOTIDE SEQUENCE [LARGE SCALE GENOMIC DNA]</scope>
    <source>
        <strain evidence="1">Ta-2019</strain>
    </source>
</reference>
<dbReference type="Proteomes" id="UP000824469">
    <property type="component" value="Unassembled WGS sequence"/>
</dbReference>
<protein>
    <submittedName>
        <fullName evidence="1">Uncharacterized protein</fullName>
    </submittedName>
</protein>